<evidence type="ECO:0000256" key="5">
    <source>
        <dbReference type="ARBA" id="ARBA00023239"/>
    </source>
</evidence>
<evidence type="ECO:0000256" key="7">
    <source>
        <dbReference type="SAM" id="MobiDB-lite"/>
    </source>
</evidence>
<dbReference type="SUPFAM" id="SSF51069">
    <property type="entry name" value="Carbonic anhydrase"/>
    <property type="match status" value="1"/>
</dbReference>
<dbReference type="InterPro" id="IPR001148">
    <property type="entry name" value="CA_dom"/>
</dbReference>
<dbReference type="HOGENOM" id="CLU_030804_0_0_4"/>
<dbReference type="GO" id="GO:0008270">
    <property type="term" value="F:zinc ion binding"/>
    <property type="evidence" value="ECO:0007669"/>
    <property type="project" value="InterPro"/>
</dbReference>
<feature type="compositionally biased region" description="Low complexity" evidence="7">
    <location>
        <begin position="227"/>
        <end position="242"/>
    </location>
</feature>
<dbReference type="PROSITE" id="PS51144">
    <property type="entry name" value="ALPHA_CA_2"/>
    <property type="match status" value="1"/>
</dbReference>
<dbReference type="CDD" id="cd03124">
    <property type="entry name" value="alpha_CA_prokaryotic_like"/>
    <property type="match status" value="1"/>
</dbReference>
<evidence type="ECO:0000259" key="9">
    <source>
        <dbReference type="PROSITE" id="PS51144"/>
    </source>
</evidence>
<evidence type="ECO:0000256" key="8">
    <source>
        <dbReference type="SAM" id="SignalP"/>
    </source>
</evidence>
<dbReference type="RefSeq" id="WP_197539613.1">
    <property type="nucleotide sequence ID" value="NZ_AP012547.1"/>
</dbReference>
<dbReference type="InterPro" id="IPR041891">
    <property type="entry name" value="Alpha_CA_prokaryot-like"/>
</dbReference>
<dbReference type="InterPro" id="IPR023561">
    <property type="entry name" value="Carbonic_anhydrase_a-class"/>
</dbReference>
<feature type="chain" id="PRO_5004794989" description="carbonic anhydrase" evidence="8">
    <location>
        <begin position="30"/>
        <end position="536"/>
    </location>
</feature>
<comment type="catalytic activity">
    <reaction evidence="6">
        <text>hydrogencarbonate + H(+) = CO2 + H2O</text>
        <dbReference type="Rhea" id="RHEA:10748"/>
        <dbReference type="ChEBI" id="CHEBI:15377"/>
        <dbReference type="ChEBI" id="CHEBI:15378"/>
        <dbReference type="ChEBI" id="CHEBI:16526"/>
        <dbReference type="ChEBI" id="CHEBI:17544"/>
        <dbReference type="EC" id="4.2.1.1"/>
    </reaction>
</comment>
<proteinExistence type="inferred from homology"/>
<dbReference type="InterPro" id="IPR031939">
    <property type="entry name" value="Adhesin_E-like"/>
</dbReference>
<feature type="region of interest" description="Disordered" evidence="7">
    <location>
        <begin position="227"/>
        <end position="306"/>
    </location>
</feature>
<evidence type="ECO:0000256" key="2">
    <source>
        <dbReference type="ARBA" id="ARBA00012925"/>
    </source>
</evidence>
<feature type="domain" description="Alpha-carbonic anhydrase" evidence="9">
    <location>
        <begin position="314"/>
        <end position="536"/>
    </location>
</feature>
<evidence type="ECO:0000256" key="1">
    <source>
        <dbReference type="ARBA" id="ARBA00010718"/>
    </source>
</evidence>
<dbReference type="Gene3D" id="3.10.200.10">
    <property type="entry name" value="Alpha carbonic anhydrase"/>
    <property type="match status" value="1"/>
</dbReference>
<dbReference type="PANTHER" id="PTHR18952:SF265">
    <property type="entry name" value="CARBONIC ANHYDRASE"/>
    <property type="match status" value="1"/>
</dbReference>
<evidence type="ECO:0000313" key="10">
    <source>
        <dbReference type="EMBL" id="BAO31174.1"/>
    </source>
</evidence>
<evidence type="ECO:0000256" key="3">
    <source>
        <dbReference type="ARBA" id="ARBA00022723"/>
    </source>
</evidence>
<dbReference type="KEGG" id="shd:SUTH_03404"/>
<accession>W0SI93</accession>
<feature type="compositionally biased region" description="Low complexity" evidence="7">
    <location>
        <begin position="250"/>
        <end position="274"/>
    </location>
</feature>
<dbReference type="STRING" id="1223802.SUTH_03404"/>
<dbReference type="GO" id="GO:0004089">
    <property type="term" value="F:carbonate dehydratase activity"/>
    <property type="evidence" value="ECO:0007669"/>
    <property type="project" value="UniProtKB-EC"/>
</dbReference>
<dbReference type="EC" id="4.2.1.1" evidence="2"/>
<dbReference type="Pfam" id="PF00194">
    <property type="entry name" value="Carb_anhydrase"/>
    <property type="match status" value="1"/>
</dbReference>
<organism evidence="10 11">
    <name type="scientific">Sulfuritalea hydrogenivorans sk43H</name>
    <dbReference type="NCBI Taxonomy" id="1223802"/>
    <lineage>
        <taxon>Bacteria</taxon>
        <taxon>Pseudomonadati</taxon>
        <taxon>Pseudomonadota</taxon>
        <taxon>Betaproteobacteria</taxon>
        <taxon>Nitrosomonadales</taxon>
        <taxon>Sterolibacteriaceae</taxon>
        <taxon>Sulfuritalea</taxon>
    </lineage>
</organism>
<dbReference type="InterPro" id="IPR036398">
    <property type="entry name" value="CA_dom_sf"/>
</dbReference>
<dbReference type="AlphaFoldDB" id="W0SI93"/>
<dbReference type="Pfam" id="PF16747">
    <property type="entry name" value="Adhesin_E"/>
    <property type="match status" value="1"/>
</dbReference>
<dbReference type="PANTHER" id="PTHR18952">
    <property type="entry name" value="CARBONIC ANHYDRASE"/>
    <property type="match status" value="1"/>
</dbReference>
<protein>
    <recommendedName>
        <fullName evidence="2">carbonic anhydrase</fullName>
        <ecNumber evidence="2">4.2.1.1</ecNumber>
    </recommendedName>
</protein>
<sequence length="536" mass="57944">MSVFRMPPAFASTLAATALVLLVNCPVQAANWQGVIAGQNETIEIDKARIAGSAGGITGWSRIILGRDVKDPGGVYNEIHAQNLYDCAGRRFTTLRRAYFNGDTLVREEPVSRQRANKIQIGSIDERLLNEACRVHAASAAAAVANAASRSALDMQDPERATAMHADMRTLAEGARPRIVPVADASPKPVAPAAVAPAAPATAAPTPAGEKPRHIMLPAIDKAAADQAASSAGIKPGAAPASAPAPTPAKPGAKPEVKAVATAASQAAAKPTESASERRLRELQYATSGPRKTVIKKKPAPPPVAENPAADMHAHWSYEGAGAPANWGKLRSEYATCGTGQRQSPIDIRDGIKVSLEAIRFEYRPTQFRIVDNGHTLQVSVGEGMVMHVMGKRYELVQFHFHRPAEERVNGRLYDMVVHLVHKNDEGQLAVIAVLLEKGSEHPLIQTLWNNMPLEKDMEVMPTEPIDLMQLLPEIRSYWTYMGSLTTPPCTEGVLWMVMKQPLQVSADQISIFSRLYRNNARPVQPSNGRLIKESR</sequence>
<gene>
    <name evidence="10" type="ORF">SUTH_03404</name>
</gene>
<evidence type="ECO:0000256" key="4">
    <source>
        <dbReference type="ARBA" id="ARBA00022833"/>
    </source>
</evidence>
<evidence type="ECO:0000313" key="11">
    <source>
        <dbReference type="Proteomes" id="UP000031637"/>
    </source>
</evidence>
<feature type="signal peptide" evidence="8">
    <location>
        <begin position="1"/>
        <end position="29"/>
    </location>
</feature>
<reference evidence="10 11" key="1">
    <citation type="journal article" date="2014" name="Syst. Appl. Microbiol.">
        <title>Complete genomes of freshwater sulfur oxidizers Sulfuricella denitrificans skB26 and Sulfuritalea hydrogenivorans sk43H: genetic insights into the sulfur oxidation pathway of betaproteobacteria.</title>
        <authorList>
            <person name="Watanabe T."/>
            <person name="Kojima H."/>
            <person name="Fukui M."/>
        </authorList>
    </citation>
    <scope>NUCLEOTIDE SEQUENCE [LARGE SCALE GENOMIC DNA]</scope>
    <source>
        <strain evidence="10">DSM22779</strain>
    </source>
</reference>
<dbReference type="EMBL" id="AP012547">
    <property type="protein sequence ID" value="BAO31174.1"/>
    <property type="molecule type" value="Genomic_DNA"/>
</dbReference>
<comment type="similarity">
    <text evidence="1">Belongs to the alpha-carbonic anhydrase family.</text>
</comment>
<name>W0SI93_9PROT</name>
<keyword evidence="3" id="KW-0479">Metal-binding</keyword>
<dbReference type="Proteomes" id="UP000031637">
    <property type="component" value="Chromosome"/>
</dbReference>
<keyword evidence="5" id="KW-0456">Lyase</keyword>
<keyword evidence="4" id="KW-0862">Zinc</keyword>
<dbReference type="SMART" id="SM01057">
    <property type="entry name" value="Carb_anhydrase"/>
    <property type="match status" value="1"/>
</dbReference>
<keyword evidence="8" id="KW-0732">Signal</keyword>
<evidence type="ECO:0000256" key="6">
    <source>
        <dbReference type="ARBA" id="ARBA00048348"/>
    </source>
</evidence>
<keyword evidence="11" id="KW-1185">Reference proteome</keyword>